<evidence type="ECO:0000313" key="3">
    <source>
        <dbReference type="EMBL" id="ABX81179.1"/>
    </source>
</evidence>
<dbReference type="OrthoDB" id="9764953at2"/>
<reference evidence="3 4" key="1">
    <citation type="journal article" date="2011" name="J. Bacteriol.">
        <title>Complete genome and proteome of Acholeplasma laidlawii.</title>
        <authorList>
            <person name="Lazarev V.N."/>
            <person name="Levitskii S.A."/>
            <person name="Basovskii Y.I."/>
            <person name="Chukin M.M."/>
            <person name="Akopian T.A."/>
            <person name="Vereshchagin V.V."/>
            <person name="Kostrjukova E.S."/>
            <person name="Kovaleva G.Y."/>
            <person name="Kazanov M.D."/>
            <person name="Malko D.B."/>
            <person name="Vitreschak A.G."/>
            <person name="Sernova N.V."/>
            <person name="Gelfand M.S."/>
            <person name="Demina I.A."/>
            <person name="Serebryakova M.V."/>
            <person name="Galyamina M.A."/>
            <person name="Vtyurin N.N."/>
            <person name="Rogov S.I."/>
            <person name="Alexeev D.G."/>
            <person name="Ladygina V.G."/>
            <person name="Govorun V.M."/>
        </authorList>
    </citation>
    <scope>NUCLEOTIDE SEQUENCE [LARGE SCALE GENOMIC DNA]</scope>
    <source>
        <strain evidence="3 4">PG-8A</strain>
    </source>
</reference>
<dbReference type="Gene3D" id="3.40.50.1820">
    <property type="entry name" value="alpha/beta hydrolase"/>
    <property type="match status" value="1"/>
</dbReference>
<dbReference type="InterPro" id="IPR050955">
    <property type="entry name" value="Plant_Biomass_Hydrol_Est"/>
</dbReference>
<feature type="domain" description="Phospholipase/carboxylesterase/thioesterase" evidence="2">
    <location>
        <begin position="34"/>
        <end position="226"/>
    </location>
</feature>
<protein>
    <submittedName>
        <fullName evidence="3">Putative esterase</fullName>
    </submittedName>
</protein>
<organism evidence="3 4">
    <name type="scientific">Acholeplasma laidlawii (strain PG-8A)</name>
    <dbReference type="NCBI Taxonomy" id="441768"/>
    <lineage>
        <taxon>Bacteria</taxon>
        <taxon>Bacillati</taxon>
        <taxon>Mycoplasmatota</taxon>
        <taxon>Mollicutes</taxon>
        <taxon>Acholeplasmatales</taxon>
        <taxon>Acholeplasmataceae</taxon>
        <taxon>Acholeplasma</taxon>
    </lineage>
</organism>
<dbReference type="GO" id="GO:0016787">
    <property type="term" value="F:hydrolase activity"/>
    <property type="evidence" value="ECO:0007669"/>
    <property type="project" value="InterPro"/>
</dbReference>
<sequence>MEINLTNYMTVETYENQEINDEVLRYRVYIPKVKRRKYKVFIYLHGSGERGSDNLLQIQHHAQLLNYIIDHPIYGKETIIIAPQVPEDQAWVPVEDVKQGTYVYDTNPVSPIQALFNDFLDKELERRYKVDNQFVYISGISMGGAGAIDFVTRFPGKFAACLSICGTMDLSQVKRLKRTPLWLFHSSDDPVVDYTPFKTGYEELTKIGADVMYTEFNDTGHGVWRKAYEEPGLIDWIFSKKKTMPRF</sequence>
<dbReference type="HOGENOM" id="CLU_064094_0_0_14"/>
<dbReference type="Pfam" id="PF02230">
    <property type="entry name" value="Abhydrolase_2"/>
    <property type="match status" value="1"/>
</dbReference>
<dbReference type="KEGG" id="acl:ACL_0561"/>
<dbReference type="PANTHER" id="PTHR43037:SF1">
    <property type="entry name" value="BLL1128 PROTEIN"/>
    <property type="match status" value="1"/>
</dbReference>
<dbReference type="eggNOG" id="COG4099">
    <property type="taxonomic scope" value="Bacteria"/>
</dbReference>
<dbReference type="PANTHER" id="PTHR43037">
    <property type="entry name" value="UNNAMED PRODUCT-RELATED"/>
    <property type="match status" value="1"/>
</dbReference>
<dbReference type="EMBL" id="CP000896">
    <property type="protein sequence ID" value="ABX81179.1"/>
    <property type="molecule type" value="Genomic_DNA"/>
</dbReference>
<accession>A9NFP9</accession>
<evidence type="ECO:0000256" key="1">
    <source>
        <dbReference type="ARBA" id="ARBA00022729"/>
    </source>
</evidence>
<gene>
    <name evidence="3" type="ordered locus">ACL_0561</name>
</gene>
<dbReference type="STRING" id="441768.ACL_0561"/>
<proteinExistence type="predicted"/>
<evidence type="ECO:0000313" key="4">
    <source>
        <dbReference type="Proteomes" id="UP000008558"/>
    </source>
</evidence>
<dbReference type="InterPro" id="IPR003140">
    <property type="entry name" value="PLipase/COase/thioEstase"/>
</dbReference>
<dbReference type="SUPFAM" id="SSF53474">
    <property type="entry name" value="alpha/beta-Hydrolases"/>
    <property type="match status" value="1"/>
</dbReference>
<name>A9NFP9_ACHLI</name>
<evidence type="ECO:0000259" key="2">
    <source>
        <dbReference type="Pfam" id="PF02230"/>
    </source>
</evidence>
<dbReference type="RefSeq" id="WP_012242510.1">
    <property type="nucleotide sequence ID" value="NC_010163.1"/>
</dbReference>
<dbReference type="Proteomes" id="UP000008558">
    <property type="component" value="Chromosome"/>
</dbReference>
<dbReference type="GeneID" id="41338739"/>
<keyword evidence="4" id="KW-1185">Reference proteome</keyword>
<dbReference type="AlphaFoldDB" id="A9NFP9"/>
<keyword evidence="1" id="KW-0732">Signal</keyword>
<dbReference type="InterPro" id="IPR029058">
    <property type="entry name" value="AB_hydrolase_fold"/>
</dbReference>